<sequence length="449" mass="47899">MSGSDALKAACPSEDPKQAMYYDCRSWCNARYAGQQCGHCNCRACLWCAPSPSPVPSRPREDSLLGAVDASPLLAGCSSTDPKHALFPDCRPWCQQRFASEQRGHCNCRKCAWYSLPPYAPPADRDEVLHHPEMPLPSQSGGYLKSQEAAKSTAAAEAGTEAALLSAVTTDASCPAADPKHSLFRDCRAWCQSRYASEQCGHCNCKRCEWCIALEPPKDESDALVSTPPSPLPLFPAPSLLPPPPPPPSPQPPTPAPLPAPLPVFRIPMSPSWAQLTTPSDMYASALPSGPDVPTSDSHALDSTNDIVAHHDQSTKIHSSSGPLQAAQIKSSGHDVSESLLGSSPDAVAAAICTLFACVAFVVSCTSHTSRLLVKRSRWMKVRQNVQVVDVVAELSIKSDEAEDSIRLSEHGDDVAESAKLNETQASCSRPSPLVAVVAQYPTGVDALD</sequence>
<feature type="region of interest" description="Disordered" evidence="1">
    <location>
        <begin position="130"/>
        <end position="149"/>
    </location>
</feature>
<evidence type="ECO:0000313" key="2">
    <source>
        <dbReference type="EMBL" id="CAE0783042.1"/>
    </source>
</evidence>
<proteinExistence type="predicted"/>
<reference evidence="2" key="1">
    <citation type="submission" date="2021-01" db="EMBL/GenBank/DDBJ databases">
        <authorList>
            <person name="Corre E."/>
            <person name="Pelletier E."/>
            <person name="Niang G."/>
            <person name="Scheremetjew M."/>
            <person name="Finn R."/>
            <person name="Kale V."/>
            <person name="Holt S."/>
            <person name="Cochrane G."/>
            <person name="Meng A."/>
            <person name="Brown T."/>
            <person name="Cohen L."/>
        </authorList>
    </citation>
    <scope>NUCLEOTIDE SEQUENCE</scope>
    <source>
        <strain evidence="2">CCMP645</strain>
    </source>
</reference>
<feature type="compositionally biased region" description="Pro residues" evidence="1">
    <location>
        <begin position="228"/>
        <end position="262"/>
    </location>
</feature>
<evidence type="ECO:0000256" key="1">
    <source>
        <dbReference type="SAM" id="MobiDB-lite"/>
    </source>
</evidence>
<organism evidence="2">
    <name type="scientific">Chrysotila carterae</name>
    <name type="common">Marine alga</name>
    <name type="synonym">Syracosphaera carterae</name>
    <dbReference type="NCBI Taxonomy" id="13221"/>
    <lineage>
        <taxon>Eukaryota</taxon>
        <taxon>Haptista</taxon>
        <taxon>Haptophyta</taxon>
        <taxon>Prymnesiophyceae</taxon>
        <taxon>Isochrysidales</taxon>
        <taxon>Isochrysidaceae</taxon>
        <taxon>Chrysotila</taxon>
    </lineage>
</organism>
<dbReference type="AlphaFoldDB" id="A0A7S4FAH0"/>
<name>A0A7S4FAH0_CHRCT</name>
<dbReference type="EMBL" id="HBIZ01056181">
    <property type="protein sequence ID" value="CAE0783042.1"/>
    <property type="molecule type" value="Transcribed_RNA"/>
</dbReference>
<accession>A0A7S4FAH0</accession>
<protein>
    <submittedName>
        <fullName evidence="2">Uncharacterized protein</fullName>
    </submittedName>
</protein>
<feature type="region of interest" description="Disordered" evidence="1">
    <location>
        <begin position="219"/>
        <end position="262"/>
    </location>
</feature>
<gene>
    <name evidence="2" type="ORF">PCAR00345_LOCUS35745</name>
</gene>